<dbReference type="Gene3D" id="2.40.50.100">
    <property type="match status" value="1"/>
</dbReference>
<protein>
    <submittedName>
        <fullName evidence="2">Biotin/lipoyl-binding protein</fullName>
    </submittedName>
</protein>
<evidence type="ECO:0000313" key="3">
    <source>
        <dbReference type="Proteomes" id="UP001165488"/>
    </source>
</evidence>
<dbReference type="Proteomes" id="UP001165488">
    <property type="component" value="Unassembled WGS sequence"/>
</dbReference>
<feature type="transmembrane region" description="Helical" evidence="1">
    <location>
        <begin position="28"/>
        <end position="49"/>
    </location>
</feature>
<keyword evidence="1" id="KW-1133">Transmembrane helix</keyword>
<comment type="caution">
    <text evidence="2">The sequence shown here is derived from an EMBL/GenBank/DDBJ whole genome shotgun (WGS) entry which is preliminary data.</text>
</comment>
<dbReference type="RefSeq" id="WP_241275522.1">
    <property type="nucleotide sequence ID" value="NZ_JAKZGS010000011.1"/>
</dbReference>
<accession>A0ABS9UQY1</accession>
<gene>
    <name evidence="2" type="ORF">MM236_13525</name>
</gene>
<organism evidence="2 3">
    <name type="scientific">Belliella calami</name>
    <dbReference type="NCBI Taxonomy" id="2923436"/>
    <lineage>
        <taxon>Bacteria</taxon>
        <taxon>Pseudomonadati</taxon>
        <taxon>Bacteroidota</taxon>
        <taxon>Cytophagia</taxon>
        <taxon>Cytophagales</taxon>
        <taxon>Cyclobacteriaceae</taxon>
        <taxon>Belliella</taxon>
    </lineage>
</organism>
<keyword evidence="1" id="KW-0472">Membrane</keyword>
<sequence length="114" mass="12676">MKNNIFPAAIIQQTVEVYDSHISVQSKAIYLLFLGILLAGIIALPLIYVDVAVQSRGTFQSALQRNSLMSSVSGRLETWNLKENQKVKKGDVLALVRGEVLNLEMQGLEIFKTK</sequence>
<evidence type="ECO:0000313" key="2">
    <source>
        <dbReference type="EMBL" id="MCH7399020.1"/>
    </source>
</evidence>
<keyword evidence="1" id="KW-0812">Transmembrane</keyword>
<reference evidence="2" key="1">
    <citation type="submission" date="2022-03" db="EMBL/GenBank/DDBJ databases">
        <title>De novo assembled genomes of Belliella spp. (Cyclobacteriaceae) strains.</title>
        <authorList>
            <person name="Szabo A."/>
            <person name="Korponai K."/>
            <person name="Felfoldi T."/>
        </authorList>
    </citation>
    <scope>NUCLEOTIDE SEQUENCE</scope>
    <source>
        <strain evidence="2">DSM 107340</strain>
    </source>
</reference>
<dbReference type="EMBL" id="JAKZGS010000011">
    <property type="protein sequence ID" value="MCH7399020.1"/>
    <property type="molecule type" value="Genomic_DNA"/>
</dbReference>
<keyword evidence="3" id="KW-1185">Reference proteome</keyword>
<name>A0ABS9UQY1_9BACT</name>
<evidence type="ECO:0000256" key="1">
    <source>
        <dbReference type="SAM" id="Phobius"/>
    </source>
</evidence>
<proteinExistence type="predicted"/>